<dbReference type="PANTHER" id="PTHR14939">
    <property type="entry name" value="F-BOX ONLY PROTEIN 22"/>
    <property type="match status" value="1"/>
</dbReference>
<dbReference type="AlphaFoldDB" id="E1ZYV3"/>
<dbReference type="PANTHER" id="PTHR14939:SF5">
    <property type="entry name" value="F-BOX ONLY PROTEIN 22"/>
    <property type="match status" value="1"/>
</dbReference>
<reference evidence="1 2" key="1">
    <citation type="journal article" date="2010" name="Science">
        <title>Genomic comparison of the ants Camponotus floridanus and Harpegnathos saltator.</title>
        <authorList>
            <person name="Bonasio R."/>
            <person name="Zhang G."/>
            <person name="Ye C."/>
            <person name="Mutti N.S."/>
            <person name="Fang X."/>
            <person name="Qin N."/>
            <person name="Donahue G."/>
            <person name="Yang P."/>
            <person name="Li Q."/>
            <person name="Li C."/>
            <person name="Zhang P."/>
            <person name="Huang Z."/>
            <person name="Berger S.L."/>
            <person name="Reinberg D."/>
            <person name="Wang J."/>
            <person name="Liebig J."/>
        </authorList>
    </citation>
    <scope>NUCLEOTIDE SEQUENCE [LARGE SCALE GENOMIC DNA]</scope>
    <source>
        <strain evidence="2">C129</strain>
    </source>
</reference>
<dbReference type="GO" id="GO:0032436">
    <property type="term" value="P:positive regulation of proteasomal ubiquitin-dependent protein catabolic process"/>
    <property type="evidence" value="ECO:0007669"/>
    <property type="project" value="TreeGrafter"/>
</dbReference>
<gene>
    <name evidence="1" type="ORF">EAG_08440</name>
</gene>
<evidence type="ECO:0000313" key="2">
    <source>
        <dbReference type="Proteomes" id="UP000000311"/>
    </source>
</evidence>
<dbReference type="OMA" id="CIGRTID"/>
<evidence type="ECO:0000313" key="1">
    <source>
        <dbReference type="EMBL" id="EFN73643.1"/>
    </source>
</evidence>
<protein>
    <submittedName>
        <fullName evidence="1">F-box only protein 22</fullName>
    </submittedName>
</protein>
<organism evidence="2">
    <name type="scientific">Camponotus floridanus</name>
    <name type="common">Florida carpenter ant</name>
    <dbReference type="NCBI Taxonomy" id="104421"/>
    <lineage>
        <taxon>Eukaryota</taxon>
        <taxon>Metazoa</taxon>
        <taxon>Ecdysozoa</taxon>
        <taxon>Arthropoda</taxon>
        <taxon>Hexapoda</taxon>
        <taxon>Insecta</taxon>
        <taxon>Pterygota</taxon>
        <taxon>Neoptera</taxon>
        <taxon>Endopterygota</taxon>
        <taxon>Hymenoptera</taxon>
        <taxon>Apocrita</taxon>
        <taxon>Aculeata</taxon>
        <taxon>Formicoidea</taxon>
        <taxon>Formicidae</taxon>
        <taxon>Formicinae</taxon>
        <taxon>Camponotus</taxon>
    </lineage>
</organism>
<name>E1ZYV3_CAMFO</name>
<dbReference type="InParanoid" id="E1ZYV3"/>
<keyword evidence="2" id="KW-1185">Reference proteome</keyword>
<dbReference type="GO" id="GO:0000209">
    <property type="term" value="P:protein polyubiquitination"/>
    <property type="evidence" value="ECO:0007669"/>
    <property type="project" value="TreeGrafter"/>
</dbReference>
<dbReference type="EMBL" id="GL435242">
    <property type="protein sequence ID" value="EFN73643.1"/>
    <property type="molecule type" value="Genomic_DNA"/>
</dbReference>
<dbReference type="Proteomes" id="UP000000311">
    <property type="component" value="Unassembled WGS sequence"/>
</dbReference>
<accession>E1ZYV3</accession>
<proteinExistence type="predicted"/>
<sequence>MVCRLWLEAANNEKSIRRSPHCFKEYFIVKSLENYKRSTDNFNLKHLKNSRIKPFLGFFFISVTSTTISHLITGHATAEHMISAVQNSKGDKIASLWGGVVRNVYTQRIHNNEKFKKATKFCVYSSYCVAVLITGPIQSWSIVVDQKCDTKALVEKKLKLFKDQVKLRKHSVGFMFACIGRTIDAEKEIESIIFKTLFPNVPLVGCFGDGEFGKNTISVNEMKKTKKRSKGKNDSWCHQFSTIFMILTYD</sequence>
<dbReference type="OrthoDB" id="199913at2759"/>